<feature type="transmembrane region" description="Helical" evidence="7">
    <location>
        <begin position="221"/>
        <end position="246"/>
    </location>
</feature>
<comment type="subcellular location">
    <subcellularLocation>
        <location evidence="1 7">Cell membrane</location>
        <topology evidence="1 7">Multi-pass membrane protein</topology>
    </subcellularLocation>
</comment>
<keyword evidence="6 7" id="KW-0472">Membrane</keyword>
<dbReference type="EMBL" id="JAKGSG010000018">
    <property type="protein sequence ID" value="MCF4120196.1"/>
    <property type="molecule type" value="Genomic_DNA"/>
</dbReference>
<reference evidence="10" key="1">
    <citation type="submission" date="2022-01" db="EMBL/GenBank/DDBJ databases">
        <title>Antribacter sp. nov., isolated from Guizhou of China.</title>
        <authorList>
            <person name="Chengliang C."/>
            <person name="Ya Z."/>
        </authorList>
    </citation>
    <scope>NUCLEOTIDE SEQUENCE</scope>
    <source>
        <strain evidence="10">KLBMP 9083</strain>
    </source>
</reference>
<feature type="compositionally biased region" description="Low complexity" evidence="8">
    <location>
        <begin position="1"/>
        <end position="22"/>
    </location>
</feature>
<dbReference type="GO" id="GO:0005886">
    <property type="term" value="C:plasma membrane"/>
    <property type="evidence" value="ECO:0007669"/>
    <property type="project" value="UniProtKB-SubCell"/>
</dbReference>
<evidence type="ECO:0000256" key="4">
    <source>
        <dbReference type="ARBA" id="ARBA00022692"/>
    </source>
</evidence>
<comment type="similarity">
    <text evidence="7">Belongs to the binding-protein-dependent transport system permease family.</text>
</comment>
<evidence type="ECO:0000256" key="5">
    <source>
        <dbReference type="ARBA" id="ARBA00022989"/>
    </source>
</evidence>
<evidence type="ECO:0000256" key="2">
    <source>
        <dbReference type="ARBA" id="ARBA00022448"/>
    </source>
</evidence>
<evidence type="ECO:0000256" key="1">
    <source>
        <dbReference type="ARBA" id="ARBA00004651"/>
    </source>
</evidence>
<dbReference type="PANTHER" id="PTHR43744">
    <property type="entry name" value="ABC TRANSPORTER PERMEASE PROTEIN MG189-RELATED-RELATED"/>
    <property type="match status" value="1"/>
</dbReference>
<feature type="transmembrane region" description="Helical" evidence="7">
    <location>
        <begin position="148"/>
        <end position="167"/>
    </location>
</feature>
<organism evidence="10 11">
    <name type="scientific">Antribacter soli</name>
    <dbReference type="NCBI Taxonomy" id="2910976"/>
    <lineage>
        <taxon>Bacteria</taxon>
        <taxon>Bacillati</taxon>
        <taxon>Actinomycetota</taxon>
        <taxon>Actinomycetes</taxon>
        <taxon>Micrococcales</taxon>
        <taxon>Promicromonosporaceae</taxon>
        <taxon>Antribacter</taxon>
    </lineage>
</organism>
<proteinExistence type="inferred from homology"/>
<sequence length="338" mass="37207">MTTRTTPATPAATATPPSTLPAGARTAQDPWSRRRRRGPHLQRTRGDLPFEIWNYVGFTIFALVCGYPFYYLIINSVSANDVSALGDVRLWPVGFHLSNYTQVLGLGGLASATLVSVARTVIGTVTTVLASAFLGFMFTQERMWKRALWYRLVIFTMYFNAGLIPVYVTMKSLGLTNSFWVYILPAIVQPFNIILVKTYVESLPQSLQEAAELDGAGAIRIFFSIIFPNITPILATVAIFTAVAQWNSFQDTLLYVTDQKLYPLQYVLYTYINQASSLAAAAQNAQSNLGALASAATSQTPTSIRLTVAVIVVLPILFVYPIFQRFFVKGIMLGAVKG</sequence>
<keyword evidence="2 7" id="KW-0813">Transport</keyword>
<keyword evidence="5 7" id="KW-1133">Transmembrane helix</keyword>
<dbReference type="Pfam" id="PF00528">
    <property type="entry name" value="BPD_transp_1"/>
    <property type="match status" value="1"/>
</dbReference>
<evidence type="ECO:0000313" key="11">
    <source>
        <dbReference type="Proteomes" id="UP001165405"/>
    </source>
</evidence>
<evidence type="ECO:0000313" key="10">
    <source>
        <dbReference type="EMBL" id="MCF4120196.1"/>
    </source>
</evidence>
<gene>
    <name evidence="10" type="ORF">L1785_04310</name>
</gene>
<evidence type="ECO:0000256" key="6">
    <source>
        <dbReference type="ARBA" id="ARBA00023136"/>
    </source>
</evidence>
<dbReference type="AlphaFoldDB" id="A0AA41U689"/>
<evidence type="ECO:0000256" key="8">
    <source>
        <dbReference type="SAM" id="MobiDB-lite"/>
    </source>
</evidence>
<feature type="transmembrane region" description="Helical" evidence="7">
    <location>
        <begin position="179"/>
        <end position="200"/>
    </location>
</feature>
<evidence type="ECO:0000256" key="3">
    <source>
        <dbReference type="ARBA" id="ARBA00022475"/>
    </source>
</evidence>
<dbReference type="GO" id="GO:0055085">
    <property type="term" value="P:transmembrane transport"/>
    <property type="evidence" value="ECO:0007669"/>
    <property type="project" value="InterPro"/>
</dbReference>
<feature type="transmembrane region" description="Helical" evidence="7">
    <location>
        <begin position="52"/>
        <end position="73"/>
    </location>
</feature>
<dbReference type="PROSITE" id="PS50928">
    <property type="entry name" value="ABC_TM1"/>
    <property type="match status" value="1"/>
</dbReference>
<comment type="caution">
    <text evidence="10">The sequence shown here is derived from an EMBL/GenBank/DDBJ whole genome shotgun (WGS) entry which is preliminary data.</text>
</comment>
<feature type="region of interest" description="Disordered" evidence="8">
    <location>
        <begin position="1"/>
        <end position="40"/>
    </location>
</feature>
<dbReference type="Gene3D" id="1.10.3720.10">
    <property type="entry name" value="MetI-like"/>
    <property type="match status" value="1"/>
</dbReference>
<protein>
    <submittedName>
        <fullName evidence="10">Carbohydrate ABC transporter permease</fullName>
    </submittedName>
</protein>
<feature type="transmembrane region" description="Helical" evidence="7">
    <location>
        <begin position="304"/>
        <end position="323"/>
    </location>
</feature>
<evidence type="ECO:0000259" key="9">
    <source>
        <dbReference type="PROSITE" id="PS50928"/>
    </source>
</evidence>
<evidence type="ECO:0000256" key="7">
    <source>
        <dbReference type="RuleBase" id="RU363032"/>
    </source>
</evidence>
<dbReference type="InterPro" id="IPR000515">
    <property type="entry name" value="MetI-like"/>
</dbReference>
<keyword evidence="4 7" id="KW-0812">Transmembrane</keyword>
<dbReference type="SUPFAM" id="SSF161098">
    <property type="entry name" value="MetI-like"/>
    <property type="match status" value="1"/>
</dbReference>
<feature type="transmembrane region" description="Helical" evidence="7">
    <location>
        <begin position="109"/>
        <end position="136"/>
    </location>
</feature>
<name>A0AA41U689_9MICO</name>
<feature type="domain" description="ABC transmembrane type-1" evidence="9">
    <location>
        <begin position="113"/>
        <end position="323"/>
    </location>
</feature>
<dbReference type="InterPro" id="IPR035906">
    <property type="entry name" value="MetI-like_sf"/>
</dbReference>
<keyword evidence="11" id="KW-1185">Reference proteome</keyword>
<dbReference type="CDD" id="cd06261">
    <property type="entry name" value="TM_PBP2"/>
    <property type="match status" value="1"/>
</dbReference>
<accession>A0AA41U689</accession>
<keyword evidence="3" id="KW-1003">Cell membrane</keyword>
<dbReference type="Proteomes" id="UP001165405">
    <property type="component" value="Unassembled WGS sequence"/>
</dbReference>
<dbReference type="RefSeq" id="WP_236087910.1">
    <property type="nucleotide sequence ID" value="NZ_JAKGSG010000018.1"/>
</dbReference>
<dbReference type="PANTHER" id="PTHR43744:SF9">
    <property type="entry name" value="POLYGALACTURONAN_RHAMNOGALACTURONAN TRANSPORT SYSTEM PERMEASE PROTEIN YTCP"/>
    <property type="match status" value="1"/>
</dbReference>